<evidence type="ECO:0000256" key="1">
    <source>
        <dbReference type="ARBA" id="ARBA00004141"/>
    </source>
</evidence>
<dbReference type="InterPro" id="IPR036874">
    <property type="entry name" value="Carbonic_anhydrase_sf"/>
</dbReference>
<evidence type="ECO:0000256" key="2">
    <source>
        <dbReference type="ARBA" id="ARBA00006217"/>
    </source>
</evidence>
<dbReference type="InterPro" id="IPR001902">
    <property type="entry name" value="SLC26A/SulP_fam"/>
</dbReference>
<comment type="subcellular location">
    <subcellularLocation>
        <location evidence="1">Membrane</location>
        <topology evidence="1">Multi-pass membrane protein</topology>
    </subcellularLocation>
</comment>
<feature type="transmembrane region" description="Helical" evidence="7">
    <location>
        <begin position="84"/>
        <end position="106"/>
    </location>
</feature>
<dbReference type="GO" id="GO:0016020">
    <property type="term" value="C:membrane"/>
    <property type="evidence" value="ECO:0007669"/>
    <property type="project" value="UniProtKB-SubCell"/>
</dbReference>
<dbReference type="EMBL" id="FZLN01000003">
    <property type="protein sequence ID" value="SNQ29702.1"/>
    <property type="molecule type" value="Genomic_DNA"/>
</dbReference>
<protein>
    <submittedName>
        <fullName evidence="9">Carbonic anhydrase/sulfate permease, SulP family</fullName>
    </submittedName>
</protein>
<proteinExistence type="inferred from homology"/>
<feature type="binding site" evidence="6">
    <location>
        <position position="632"/>
    </location>
    <ligand>
        <name>Zn(2+)</name>
        <dbReference type="ChEBI" id="CHEBI:29105"/>
    </ligand>
</feature>
<reference evidence="10" key="1">
    <citation type="submission" date="2017-06" db="EMBL/GenBank/DDBJ databases">
        <authorList>
            <person name="Varghese N."/>
            <person name="Submissions S."/>
        </authorList>
    </citation>
    <scope>NUCLEOTIDE SEQUENCE [LARGE SCALE GENOMIC DNA]</scope>
    <source>
        <strain evidence="10">ANC 5114</strain>
    </source>
</reference>
<dbReference type="InterPro" id="IPR011547">
    <property type="entry name" value="SLC26A/SulP_dom"/>
</dbReference>
<organism evidence="9 10">
    <name type="scientific">Acinetobacter apis</name>
    <dbReference type="NCBI Taxonomy" id="1229165"/>
    <lineage>
        <taxon>Bacteria</taxon>
        <taxon>Pseudomonadati</taxon>
        <taxon>Pseudomonadota</taxon>
        <taxon>Gammaproteobacteria</taxon>
        <taxon>Moraxellales</taxon>
        <taxon>Moraxellaceae</taxon>
        <taxon>Acinetobacter</taxon>
    </lineage>
</organism>
<feature type="transmembrane region" description="Helical" evidence="7">
    <location>
        <begin position="15"/>
        <end position="34"/>
    </location>
</feature>
<evidence type="ECO:0000313" key="9">
    <source>
        <dbReference type="EMBL" id="SNQ29702.1"/>
    </source>
</evidence>
<dbReference type="PANTHER" id="PTHR11814">
    <property type="entry name" value="SULFATE TRANSPORTER"/>
    <property type="match status" value="1"/>
</dbReference>
<feature type="transmembrane region" description="Helical" evidence="7">
    <location>
        <begin position="324"/>
        <end position="347"/>
    </location>
</feature>
<comment type="cofactor">
    <cofactor evidence="6">
        <name>Zn(2+)</name>
        <dbReference type="ChEBI" id="CHEBI:29105"/>
    </cofactor>
    <text evidence="6">Binds 1 zinc ion per subunit.</text>
</comment>
<dbReference type="SMART" id="SM00947">
    <property type="entry name" value="Pro_CA"/>
    <property type="match status" value="1"/>
</dbReference>
<dbReference type="Pfam" id="PF00916">
    <property type="entry name" value="Sulfate_transp"/>
    <property type="match status" value="1"/>
</dbReference>
<keyword evidence="6" id="KW-0479">Metal-binding</keyword>
<feature type="transmembrane region" description="Helical" evidence="7">
    <location>
        <begin position="118"/>
        <end position="137"/>
    </location>
</feature>
<evidence type="ECO:0000256" key="7">
    <source>
        <dbReference type="SAM" id="Phobius"/>
    </source>
</evidence>
<dbReference type="CDD" id="cd03378">
    <property type="entry name" value="beta_CA_cladeC"/>
    <property type="match status" value="1"/>
</dbReference>
<dbReference type="GO" id="GO:0004089">
    <property type="term" value="F:carbonate dehydratase activity"/>
    <property type="evidence" value="ECO:0007669"/>
    <property type="project" value="InterPro"/>
</dbReference>
<evidence type="ECO:0000256" key="3">
    <source>
        <dbReference type="ARBA" id="ARBA00022692"/>
    </source>
</evidence>
<dbReference type="Gene3D" id="3.40.1050.10">
    <property type="entry name" value="Carbonic anhydrase"/>
    <property type="match status" value="1"/>
</dbReference>
<dbReference type="RefSeq" id="WP_213062827.1">
    <property type="nucleotide sequence ID" value="NZ_FZLN01000003.1"/>
</dbReference>
<evidence type="ECO:0000256" key="6">
    <source>
        <dbReference type="PIRSR" id="PIRSR601765-1"/>
    </source>
</evidence>
<keyword evidence="4 7" id="KW-1133">Transmembrane helix</keyword>
<feature type="transmembrane region" description="Helical" evidence="7">
    <location>
        <begin position="157"/>
        <end position="177"/>
    </location>
</feature>
<feature type="binding site" evidence="6">
    <location>
        <position position="579"/>
    </location>
    <ligand>
        <name>Zn(2+)</name>
        <dbReference type="ChEBI" id="CHEBI:29105"/>
    </ligand>
</feature>
<feature type="transmembrane region" description="Helical" evidence="7">
    <location>
        <begin position="354"/>
        <end position="372"/>
    </location>
</feature>
<keyword evidence="3 7" id="KW-0812">Transmembrane</keyword>
<evidence type="ECO:0000313" key="10">
    <source>
        <dbReference type="Proteomes" id="UP000243463"/>
    </source>
</evidence>
<keyword evidence="5 7" id="KW-0472">Membrane</keyword>
<comment type="similarity">
    <text evidence="2">Belongs to the beta-class carbonic anhydrase family.</text>
</comment>
<feature type="transmembrane region" description="Helical" evidence="7">
    <location>
        <begin position="285"/>
        <end position="304"/>
    </location>
</feature>
<dbReference type="SUPFAM" id="SSF53056">
    <property type="entry name" value="beta-carbonic anhydrase, cab"/>
    <property type="match status" value="1"/>
</dbReference>
<evidence type="ECO:0000256" key="4">
    <source>
        <dbReference type="ARBA" id="ARBA00022989"/>
    </source>
</evidence>
<dbReference type="GO" id="GO:0008270">
    <property type="term" value="F:zinc ion binding"/>
    <property type="evidence" value="ECO:0007669"/>
    <property type="project" value="InterPro"/>
</dbReference>
<dbReference type="GO" id="GO:0055085">
    <property type="term" value="P:transmembrane transport"/>
    <property type="evidence" value="ECO:0007669"/>
    <property type="project" value="InterPro"/>
</dbReference>
<feature type="transmembrane region" description="Helical" evidence="7">
    <location>
        <begin position="245"/>
        <end position="264"/>
    </location>
</feature>
<keyword evidence="10" id="KW-1185">Reference proteome</keyword>
<feature type="transmembrane region" description="Helical" evidence="7">
    <location>
        <begin position="41"/>
        <end position="64"/>
    </location>
</feature>
<dbReference type="InterPro" id="IPR001765">
    <property type="entry name" value="Carbonic_anhydrase"/>
</dbReference>
<feature type="transmembrane region" description="Helical" evidence="7">
    <location>
        <begin position="392"/>
        <end position="419"/>
    </location>
</feature>
<feature type="domain" description="SLC26A/SulP transporter" evidence="8">
    <location>
        <begin position="13"/>
        <end position="388"/>
    </location>
</feature>
<feature type="binding site" evidence="6">
    <location>
        <position position="635"/>
    </location>
    <ligand>
        <name>Zn(2+)</name>
        <dbReference type="ChEBI" id="CHEBI:29105"/>
    </ligand>
</feature>
<dbReference type="Proteomes" id="UP000243463">
    <property type="component" value="Unassembled WGS sequence"/>
</dbReference>
<feature type="binding site" evidence="6">
    <location>
        <position position="581"/>
    </location>
    <ligand>
        <name>Zn(2+)</name>
        <dbReference type="ChEBI" id="CHEBI:29105"/>
    </ligand>
</feature>
<accession>A0A217EHB1</accession>
<gene>
    <name evidence="9" type="ORF">SAMN05444584_1666</name>
</gene>
<evidence type="ECO:0000256" key="5">
    <source>
        <dbReference type="ARBA" id="ARBA00023136"/>
    </source>
</evidence>
<dbReference type="AlphaFoldDB" id="A0A217EHB1"/>
<feature type="transmembrane region" description="Helical" evidence="7">
    <location>
        <begin position="189"/>
        <end position="207"/>
    </location>
</feature>
<dbReference type="Pfam" id="PF00484">
    <property type="entry name" value="Pro_CA"/>
    <property type="match status" value="1"/>
</dbReference>
<evidence type="ECO:0000259" key="8">
    <source>
        <dbReference type="Pfam" id="PF00916"/>
    </source>
</evidence>
<keyword evidence="6" id="KW-0862">Zinc</keyword>
<name>A0A217EHB1_9GAMM</name>
<sequence>MKFQVLGKTIYSDDLMSGLVVFLVALPLCLGIALASGAPLLSGIIAGVIGGIVVGALSGSHISVSGPAAGLTAVVITQLDALGGNYQAFLVSMILAGLLQIVFGALKLGSFSSFIPNNVIVGLLAAIGLILIIGQVPRLFGIDVSAMSNFWQNPQQVFSFIDAGATLVGVLSLLLILSWDATKLKKFPLPSILIAVIFAGVLNYILVKTGSSFAVTEQNLIQLPKILGSTEQLFYFPDFSFLSHTQIYIGAVTLALVASLETLLNLEAADKMDPHKRHSPPNRELFAQGVGNTFAGFVGGMPITSVIVRSSVNANSGAKTKFSAIFHGILLFSAIFHGILLIVAVLFLTPLLNYVPLSALAAILLLTGYKLASPKLFVQFFKKGWKQFLPFIVTVVAIIATDLLLGILIGLFVSIIFILHNNLHRGIRTVRETHVHGVITRIELSQNVSFLNRAALVSALSHIKDGETVVIDASQTDYIDPDLYSVIEDFQKEIAVKHQISVKFVGLKVHYPEVEEHTLDIDVSTKSFQDQLRPEDVLQKLKEGNSRFANHERLHHNISRQIQVTSDEGQHPIAAVLGCMDSRAPIEMLFDVGVGDLFSLRIAGNIAGQKVLGSLEFACQAKGSKLIVVLGHTDCGAITSACQVHEQKIDMTQSKEMPHIHYVLKPIITAIDTVKAQSVDHKLSTHNFVEEVTRVNVKNNISYILKQSDVLRDMVDRGEIGIVGAIYDVKTGKVEFL</sequence>